<evidence type="ECO:0000256" key="1">
    <source>
        <dbReference type="ARBA" id="ARBA00008520"/>
    </source>
</evidence>
<dbReference type="SUPFAM" id="SSF53850">
    <property type="entry name" value="Periplasmic binding protein-like II"/>
    <property type="match status" value="1"/>
</dbReference>
<dbReference type="RefSeq" id="WP_198768575.1">
    <property type="nucleotide sequence ID" value="NZ_JAEACF010000001.1"/>
</dbReference>
<dbReference type="PANTHER" id="PTHR30061:SF50">
    <property type="entry name" value="MALTOSE_MALTODEXTRIN-BINDING PERIPLASMIC PROTEIN"/>
    <property type="match status" value="1"/>
</dbReference>
<dbReference type="SMART" id="SM00345">
    <property type="entry name" value="HTH_GNTR"/>
    <property type="match status" value="1"/>
</dbReference>
<evidence type="ECO:0000313" key="9">
    <source>
        <dbReference type="Proteomes" id="UP001549097"/>
    </source>
</evidence>
<dbReference type="PROSITE" id="PS50949">
    <property type="entry name" value="HTH_GNTR"/>
    <property type="match status" value="1"/>
</dbReference>
<reference evidence="8 9" key="1">
    <citation type="submission" date="2024-06" db="EMBL/GenBank/DDBJ databases">
        <title>Genomic Encyclopedia of Type Strains, Phase IV (KMG-IV): sequencing the most valuable type-strain genomes for metagenomic binning, comparative biology and taxonomic classification.</title>
        <authorList>
            <person name="Goeker M."/>
        </authorList>
    </citation>
    <scope>NUCLEOTIDE SEQUENCE [LARGE SCALE GENOMIC DNA]</scope>
    <source>
        <strain evidence="8 9">DSM 100124</strain>
    </source>
</reference>
<organism evidence="8 9">
    <name type="scientific">Fictibacillus halophilus</name>
    <dbReference type="NCBI Taxonomy" id="1610490"/>
    <lineage>
        <taxon>Bacteria</taxon>
        <taxon>Bacillati</taxon>
        <taxon>Bacillota</taxon>
        <taxon>Bacilli</taxon>
        <taxon>Bacillales</taxon>
        <taxon>Fictibacillaceae</taxon>
        <taxon>Fictibacillus</taxon>
    </lineage>
</organism>
<evidence type="ECO:0000256" key="4">
    <source>
        <dbReference type="ARBA" id="ARBA00023015"/>
    </source>
</evidence>
<dbReference type="CDD" id="cd07377">
    <property type="entry name" value="WHTH_GntR"/>
    <property type="match status" value="1"/>
</dbReference>
<dbReference type="Pfam" id="PF01547">
    <property type="entry name" value="SBP_bac_1"/>
    <property type="match status" value="1"/>
</dbReference>
<proteinExistence type="inferred from homology"/>
<dbReference type="InterPro" id="IPR036388">
    <property type="entry name" value="WH-like_DNA-bd_sf"/>
</dbReference>
<keyword evidence="4" id="KW-0805">Transcription regulation</keyword>
<dbReference type="Gene3D" id="3.40.190.10">
    <property type="entry name" value="Periplasmic binding protein-like II"/>
    <property type="match status" value="1"/>
</dbReference>
<keyword evidence="5" id="KW-0238">DNA-binding</keyword>
<comment type="caution">
    <text evidence="8">The sequence shown here is derived from an EMBL/GenBank/DDBJ whole genome shotgun (WGS) entry which is preliminary data.</text>
</comment>
<dbReference type="PRINTS" id="PR00035">
    <property type="entry name" value="HTHGNTR"/>
</dbReference>
<dbReference type="InterPro" id="IPR000524">
    <property type="entry name" value="Tscrpt_reg_HTH_GntR"/>
</dbReference>
<accession>A0ABV2LDY1</accession>
<keyword evidence="3" id="KW-0732">Signal</keyword>
<evidence type="ECO:0000256" key="5">
    <source>
        <dbReference type="ARBA" id="ARBA00023125"/>
    </source>
</evidence>
<dbReference type="Pfam" id="PF00392">
    <property type="entry name" value="GntR"/>
    <property type="match status" value="1"/>
</dbReference>
<feature type="domain" description="HTH gntR-type" evidence="7">
    <location>
        <begin position="9"/>
        <end position="77"/>
    </location>
</feature>
<keyword evidence="8" id="KW-0762">Sugar transport</keyword>
<evidence type="ECO:0000256" key="2">
    <source>
        <dbReference type="ARBA" id="ARBA00022448"/>
    </source>
</evidence>
<comment type="similarity">
    <text evidence="1">Belongs to the bacterial solute-binding protein 1 family.</text>
</comment>
<name>A0ABV2LDY1_9BACL</name>
<keyword evidence="2" id="KW-0813">Transport</keyword>
<protein>
    <submittedName>
        <fullName evidence="8">Multiple sugar transport system substrate-binding protein</fullName>
    </submittedName>
</protein>
<evidence type="ECO:0000259" key="7">
    <source>
        <dbReference type="PROSITE" id="PS50949"/>
    </source>
</evidence>
<dbReference type="InterPro" id="IPR036390">
    <property type="entry name" value="WH_DNA-bd_sf"/>
</dbReference>
<keyword evidence="6" id="KW-0804">Transcription</keyword>
<sequence>MLRKKDDFQEKFQHFLRKLRNEILSGKIKRGEFILPENTLSQQFELSRVSIRKGLAELVEEGLIEKIPGKGNRVVFQENQNKQSIKLAWFSTSYEIDVVKKIIKMFEQKNPFVKVELEIYPNDSYAKTILSAIKTGNGPDVFILSDHHFRDVTELNGTRYLEEHTPKNFKTYSAVSRMFTHQNKQKAVPFVFSPVVICYNKDLIKKSESNIKSWNQLLQVSKDSTVVNNDSIVETFGFCFSSAPNRWPVFLLQNGGGFRKDGESIMNQKANKEALQYCVDLMYKHKVSPVFTHGSNQLAEDLFMKKRAAMILTTYYFMNEFKDCGFDWDVMQLPKQKEPATLLLGGGLGINSDSAYKEVARSLVDFMVSDEAQMVIKQNMCTIPASCRIAANEDIMNKDNHPENYHVFLKSMEHAVPVKDFGLTQDEIISIQYELHLLWANMERVDDVCERVQDLLENKSVMNVK</sequence>
<evidence type="ECO:0000313" key="8">
    <source>
        <dbReference type="EMBL" id="MET3726808.1"/>
    </source>
</evidence>
<evidence type="ECO:0000256" key="6">
    <source>
        <dbReference type="ARBA" id="ARBA00023163"/>
    </source>
</evidence>
<dbReference type="EMBL" id="JBEPMP010000001">
    <property type="protein sequence ID" value="MET3726808.1"/>
    <property type="molecule type" value="Genomic_DNA"/>
</dbReference>
<dbReference type="InterPro" id="IPR006059">
    <property type="entry name" value="SBP"/>
</dbReference>
<gene>
    <name evidence="8" type="ORF">ABID52_000389</name>
</gene>
<dbReference type="Gene3D" id="1.10.10.10">
    <property type="entry name" value="Winged helix-like DNA-binding domain superfamily/Winged helix DNA-binding domain"/>
    <property type="match status" value="1"/>
</dbReference>
<dbReference type="PANTHER" id="PTHR30061">
    <property type="entry name" value="MALTOSE-BINDING PERIPLASMIC PROTEIN"/>
    <property type="match status" value="1"/>
</dbReference>
<dbReference type="Proteomes" id="UP001549097">
    <property type="component" value="Unassembled WGS sequence"/>
</dbReference>
<dbReference type="SUPFAM" id="SSF46785">
    <property type="entry name" value="Winged helix' DNA-binding domain"/>
    <property type="match status" value="1"/>
</dbReference>
<evidence type="ECO:0000256" key="3">
    <source>
        <dbReference type="ARBA" id="ARBA00022729"/>
    </source>
</evidence>
<keyword evidence="9" id="KW-1185">Reference proteome</keyword>